<evidence type="ECO:0000313" key="2">
    <source>
        <dbReference type="WBParaSite" id="MhA1_Contig62.frz3.gene21"/>
    </source>
</evidence>
<evidence type="ECO:0000313" key="1">
    <source>
        <dbReference type="Proteomes" id="UP000095281"/>
    </source>
</evidence>
<keyword evidence="1" id="KW-1185">Reference proteome</keyword>
<dbReference type="WBParaSite" id="MhA1_Contig62.frz3.gene21">
    <property type="protein sequence ID" value="MhA1_Contig62.frz3.gene21"/>
    <property type="gene ID" value="MhA1_Contig62.frz3.gene21"/>
</dbReference>
<dbReference type="Proteomes" id="UP000095281">
    <property type="component" value="Unplaced"/>
</dbReference>
<name>A0A1I8BUN9_MELHA</name>
<reference evidence="2" key="1">
    <citation type="submission" date="2016-11" db="UniProtKB">
        <authorList>
            <consortium name="WormBaseParasite"/>
        </authorList>
    </citation>
    <scope>IDENTIFICATION</scope>
</reference>
<sequence>MQKPKMTDSSYNSDSKNNVIKQRNEVQLTKDKLRRRAKLQTIYNHQKILFGDEVPKRELYLNYKVQEEIFKNYEGKNCEFQNCVKLFIGKKEMTKENLVIVFMV</sequence>
<dbReference type="AlphaFoldDB" id="A0A1I8BUN9"/>
<organism evidence="1 2">
    <name type="scientific">Meloidogyne hapla</name>
    <name type="common">Root-knot nematode worm</name>
    <dbReference type="NCBI Taxonomy" id="6305"/>
    <lineage>
        <taxon>Eukaryota</taxon>
        <taxon>Metazoa</taxon>
        <taxon>Ecdysozoa</taxon>
        <taxon>Nematoda</taxon>
        <taxon>Chromadorea</taxon>
        <taxon>Rhabditida</taxon>
        <taxon>Tylenchina</taxon>
        <taxon>Tylenchomorpha</taxon>
        <taxon>Tylenchoidea</taxon>
        <taxon>Meloidogynidae</taxon>
        <taxon>Meloidogyninae</taxon>
        <taxon>Meloidogyne</taxon>
    </lineage>
</organism>
<accession>A0A1I8BUN9</accession>
<proteinExistence type="predicted"/>
<protein>
    <submittedName>
        <fullName evidence="2">Uncharacterized protein</fullName>
    </submittedName>
</protein>